<organism evidence="3 4">
    <name type="scientific">Geotalea uraniireducens (strain Rf4)</name>
    <name type="common">Geobacter uraniireducens</name>
    <dbReference type="NCBI Taxonomy" id="351605"/>
    <lineage>
        <taxon>Bacteria</taxon>
        <taxon>Pseudomonadati</taxon>
        <taxon>Thermodesulfobacteriota</taxon>
        <taxon>Desulfuromonadia</taxon>
        <taxon>Geobacterales</taxon>
        <taxon>Geobacteraceae</taxon>
        <taxon>Geotalea</taxon>
    </lineage>
</organism>
<sequence>MRIGELASKTGVSVRVLRHYETQGLIKSQRLSNGYRDYHFHAVERVQWVRDLLACGFSTRQIREFLPCLENGNIDPQKCTAKHIAKLQELDEMINLLTERRRRLSERLAILGVSVPKGSE</sequence>
<evidence type="ECO:0000313" key="4">
    <source>
        <dbReference type="Proteomes" id="UP000006695"/>
    </source>
</evidence>
<dbReference type="SUPFAM" id="SSF46955">
    <property type="entry name" value="Putative DNA-binding domain"/>
    <property type="match status" value="1"/>
</dbReference>
<gene>
    <name evidence="3" type="ordered locus">Gura_3524</name>
</gene>
<protein>
    <submittedName>
        <fullName evidence="3">Transcriptional regulator, MerR family</fullName>
    </submittedName>
</protein>
<proteinExistence type="predicted"/>
<dbReference type="GO" id="GO:0003700">
    <property type="term" value="F:DNA-binding transcription factor activity"/>
    <property type="evidence" value="ECO:0007669"/>
    <property type="project" value="InterPro"/>
</dbReference>
<dbReference type="InterPro" id="IPR009061">
    <property type="entry name" value="DNA-bd_dom_put_sf"/>
</dbReference>
<dbReference type="OrthoDB" id="9811000at2"/>
<dbReference type="HOGENOM" id="CLU_060077_4_3_7"/>
<dbReference type="PANTHER" id="PTHR30204:SF97">
    <property type="entry name" value="MERR FAMILY REGULATORY PROTEIN"/>
    <property type="match status" value="1"/>
</dbReference>
<evidence type="ECO:0000259" key="2">
    <source>
        <dbReference type="PROSITE" id="PS50937"/>
    </source>
</evidence>
<dbReference type="PROSITE" id="PS50937">
    <property type="entry name" value="HTH_MERR_2"/>
    <property type="match status" value="1"/>
</dbReference>
<dbReference type="Gene3D" id="1.10.1660.10">
    <property type="match status" value="1"/>
</dbReference>
<reference evidence="3 4" key="1">
    <citation type="submission" date="2007-05" db="EMBL/GenBank/DDBJ databases">
        <title>Complete sequence of Geobacter uraniireducens Rf4.</title>
        <authorList>
            <consortium name="US DOE Joint Genome Institute"/>
            <person name="Copeland A."/>
            <person name="Lucas S."/>
            <person name="Lapidus A."/>
            <person name="Barry K."/>
            <person name="Detter J.C."/>
            <person name="Glavina del Rio T."/>
            <person name="Hammon N."/>
            <person name="Israni S."/>
            <person name="Dalin E."/>
            <person name="Tice H."/>
            <person name="Pitluck S."/>
            <person name="Chertkov O."/>
            <person name="Brettin T."/>
            <person name="Bruce D."/>
            <person name="Han C."/>
            <person name="Schmutz J."/>
            <person name="Larimer F."/>
            <person name="Land M."/>
            <person name="Hauser L."/>
            <person name="Kyrpides N."/>
            <person name="Mikhailova N."/>
            <person name="Shelobolina E."/>
            <person name="Aklujkar M."/>
            <person name="Lovley D."/>
            <person name="Richardson P."/>
        </authorList>
    </citation>
    <scope>NUCLEOTIDE SEQUENCE [LARGE SCALE GENOMIC DNA]</scope>
    <source>
        <strain evidence="3 4">Rf4</strain>
    </source>
</reference>
<evidence type="ECO:0000313" key="3">
    <source>
        <dbReference type="EMBL" id="ABQ27679.1"/>
    </source>
</evidence>
<keyword evidence="1" id="KW-0238">DNA-binding</keyword>
<dbReference type="PRINTS" id="PR00040">
    <property type="entry name" value="HTHMERR"/>
</dbReference>
<evidence type="ECO:0000256" key="1">
    <source>
        <dbReference type="ARBA" id="ARBA00023125"/>
    </source>
</evidence>
<dbReference type="Pfam" id="PF13411">
    <property type="entry name" value="MerR_1"/>
    <property type="match status" value="1"/>
</dbReference>
<dbReference type="GO" id="GO:0003677">
    <property type="term" value="F:DNA binding"/>
    <property type="evidence" value="ECO:0007669"/>
    <property type="project" value="UniProtKB-KW"/>
</dbReference>
<dbReference type="EMBL" id="CP000698">
    <property type="protein sequence ID" value="ABQ27679.1"/>
    <property type="molecule type" value="Genomic_DNA"/>
</dbReference>
<dbReference type="RefSeq" id="WP_011940338.1">
    <property type="nucleotide sequence ID" value="NC_009483.1"/>
</dbReference>
<name>A5G7B1_GEOUR</name>
<dbReference type="PANTHER" id="PTHR30204">
    <property type="entry name" value="REDOX-CYCLING DRUG-SENSING TRANSCRIPTIONAL ACTIVATOR SOXR"/>
    <property type="match status" value="1"/>
</dbReference>
<dbReference type="Proteomes" id="UP000006695">
    <property type="component" value="Chromosome"/>
</dbReference>
<dbReference type="PROSITE" id="PS00552">
    <property type="entry name" value="HTH_MERR_1"/>
    <property type="match status" value="1"/>
</dbReference>
<dbReference type="InterPro" id="IPR000551">
    <property type="entry name" value="MerR-type_HTH_dom"/>
</dbReference>
<dbReference type="KEGG" id="gur:Gura_3524"/>
<dbReference type="SMART" id="SM00422">
    <property type="entry name" value="HTH_MERR"/>
    <property type="match status" value="1"/>
</dbReference>
<accession>A5G7B1</accession>
<keyword evidence="4" id="KW-1185">Reference proteome</keyword>
<dbReference type="STRING" id="351605.Gura_3524"/>
<dbReference type="InterPro" id="IPR047057">
    <property type="entry name" value="MerR_fam"/>
</dbReference>
<feature type="domain" description="HTH merR-type" evidence="2">
    <location>
        <begin position="1"/>
        <end position="68"/>
    </location>
</feature>
<dbReference type="AlphaFoldDB" id="A5G7B1"/>
<dbReference type="CDD" id="cd01282">
    <property type="entry name" value="HTH_MerR-like_sg3"/>
    <property type="match status" value="1"/>
</dbReference>